<keyword evidence="2" id="KW-0378">Hydrolase</keyword>
<dbReference type="NCBIfam" id="TIGR00369">
    <property type="entry name" value="unchar_dom_1"/>
    <property type="match status" value="1"/>
</dbReference>
<name>A0A142NQX6_BRELN</name>
<reference evidence="5" key="1">
    <citation type="submission" date="2016-03" db="EMBL/GenBank/DDBJ databases">
        <authorList>
            <person name="Ploux O."/>
        </authorList>
    </citation>
    <scope>NUCLEOTIDE SEQUENCE [LARGE SCALE GENOMIC DNA]</scope>
    <source>
        <strain evidence="5">BS258</strain>
    </source>
</reference>
<evidence type="ECO:0000256" key="1">
    <source>
        <dbReference type="ARBA" id="ARBA00008324"/>
    </source>
</evidence>
<dbReference type="SUPFAM" id="SSF54637">
    <property type="entry name" value="Thioesterase/thiol ester dehydrase-isomerase"/>
    <property type="match status" value="1"/>
</dbReference>
<dbReference type="InterPro" id="IPR029069">
    <property type="entry name" value="HotDog_dom_sf"/>
</dbReference>
<evidence type="ECO:0000313" key="5">
    <source>
        <dbReference type="Proteomes" id="UP000075950"/>
    </source>
</evidence>
<organism evidence="4 5">
    <name type="scientific">Brevibacterium linens</name>
    <dbReference type="NCBI Taxonomy" id="1703"/>
    <lineage>
        <taxon>Bacteria</taxon>
        <taxon>Bacillati</taxon>
        <taxon>Actinomycetota</taxon>
        <taxon>Actinomycetes</taxon>
        <taxon>Micrococcales</taxon>
        <taxon>Brevibacteriaceae</taxon>
        <taxon>Brevibacterium</taxon>
    </lineage>
</organism>
<dbReference type="EMBL" id="CP014869">
    <property type="protein sequence ID" value="AMT94770.1"/>
    <property type="molecule type" value="Genomic_DNA"/>
</dbReference>
<dbReference type="RefSeq" id="WP_062862334.1">
    <property type="nucleotide sequence ID" value="NZ_CP014869.1"/>
</dbReference>
<accession>A0A142NQX6</accession>
<dbReference type="InterPro" id="IPR006683">
    <property type="entry name" value="Thioestr_dom"/>
</dbReference>
<dbReference type="GO" id="GO:0047617">
    <property type="term" value="F:fatty acyl-CoA hydrolase activity"/>
    <property type="evidence" value="ECO:0007669"/>
    <property type="project" value="InterPro"/>
</dbReference>
<dbReference type="InterPro" id="IPR039298">
    <property type="entry name" value="ACOT13"/>
</dbReference>
<sequence>MSTEDEQNRRETTVTWADPTIGLKHLPHLDGLEFLQKIAAGEIPEAPIGAHIGMTLTEVERGRVVFTSYPDESHYNPIGVVHGGLVCTLLDSVLGCAAHSMLPAGTGYTSIDINVSYLRPVTVDSGPLVATGRVTKPGRRVSFAEGEVVDAAGKIVATATSSLLVFPLESA</sequence>
<dbReference type="PANTHER" id="PTHR21660">
    <property type="entry name" value="THIOESTERASE SUPERFAMILY MEMBER-RELATED"/>
    <property type="match status" value="1"/>
</dbReference>
<dbReference type="PANTHER" id="PTHR21660:SF1">
    <property type="entry name" value="ACYL-COENZYME A THIOESTERASE 13"/>
    <property type="match status" value="1"/>
</dbReference>
<feature type="domain" description="Thioesterase" evidence="3">
    <location>
        <begin position="79"/>
        <end position="155"/>
    </location>
</feature>
<dbReference type="KEGG" id="bly:A2T55_14290"/>
<dbReference type="InterPro" id="IPR003736">
    <property type="entry name" value="PAAI_dom"/>
</dbReference>
<protein>
    <submittedName>
        <fullName evidence="4">Aromatic compound degradation protein PaaI</fullName>
    </submittedName>
</protein>
<dbReference type="CDD" id="cd03443">
    <property type="entry name" value="PaaI_thioesterase"/>
    <property type="match status" value="1"/>
</dbReference>
<gene>
    <name evidence="4" type="ORF">A2T55_14290</name>
</gene>
<dbReference type="AlphaFoldDB" id="A0A142NQX6"/>
<evidence type="ECO:0000256" key="2">
    <source>
        <dbReference type="ARBA" id="ARBA00022801"/>
    </source>
</evidence>
<dbReference type="Pfam" id="PF03061">
    <property type="entry name" value="4HBT"/>
    <property type="match status" value="1"/>
</dbReference>
<evidence type="ECO:0000259" key="3">
    <source>
        <dbReference type="Pfam" id="PF03061"/>
    </source>
</evidence>
<proteinExistence type="inferred from homology"/>
<evidence type="ECO:0000313" key="4">
    <source>
        <dbReference type="EMBL" id="AMT94770.1"/>
    </source>
</evidence>
<dbReference type="Gene3D" id="3.10.129.10">
    <property type="entry name" value="Hotdog Thioesterase"/>
    <property type="match status" value="1"/>
</dbReference>
<comment type="similarity">
    <text evidence="1">Belongs to the thioesterase PaaI family.</text>
</comment>
<dbReference type="Proteomes" id="UP000075950">
    <property type="component" value="Chromosome"/>
</dbReference>